<reference evidence="1" key="1">
    <citation type="submission" date="2021-06" db="EMBL/GenBank/DDBJ databases">
        <authorList>
            <person name="Kallberg Y."/>
            <person name="Tangrot J."/>
            <person name="Rosling A."/>
        </authorList>
    </citation>
    <scope>NUCLEOTIDE SEQUENCE</scope>
    <source>
        <strain evidence="1">IN212</strain>
    </source>
</reference>
<evidence type="ECO:0000313" key="1">
    <source>
        <dbReference type="EMBL" id="CAG8808329.1"/>
    </source>
</evidence>
<keyword evidence="2" id="KW-1185">Reference proteome</keyword>
<dbReference type="Proteomes" id="UP000789396">
    <property type="component" value="Unassembled WGS sequence"/>
</dbReference>
<organism evidence="1 2">
    <name type="scientific">Racocetra fulgida</name>
    <dbReference type="NCBI Taxonomy" id="60492"/>
    <lineage>
        <taxon>Eukaryota</taxon>
        <taxon>Fungi</taxon>
        <taxon>Fungi incertae sedis</taxon>
        <taxon>Mucoromycota</taxon>
        <taxon>Glomeromycotina</taxon>
        <taxon>Glomeromycetes</taxon>
        <taxon>Diversisporales</taxon>
        <taxon>Gigasporaceae</taxon>
        <taxon>Racocetra</taxon>
    </lineage>
</organism>
<comment type="caution">
    <text evidence="1">The sequence shown here is derived from an EMBL/GenBank/DDBJ whole genome shotgun (WGS) entry which is preliminary data.</text>
</comment>
<feature type="non-terminal residue" evidence="1">
    <location>
        <position position="1"/>
    </location>
</feature>
<evidence type="ECO:0000313" key="2">
    <source>
        <dbReference type="Proteomes" id="UP000789396"/>
    </source>
</evidence>
<protein>
    <submittedName>
        <fullName evidence="1">15497_t:CDS:1</fullName>
    </submittedName>
</protein>
<gene>
    <name evidence="1" type="ORF">RFULGI_LOCUS18477</name>
</gene>
<name>A0A9N9K260_9GLOM</name>
<dbReference type="OrthoDB" id="2372876at2759"/>
<proteinExistence type="predicted"/>
<accession>A0A9N9K260</accession>
<dbReference type="EMBL" id="CAJVPZ010081210">
    <property type="protein sequence ID" value="CAG8808329.1"/>
    <property type="molecule type" value="Genomic_DNA"/>
</dbReference>
<sequence length="71" mass="8474">PRQHNLFKHAQEMNHDGYTRMFTFYETGLNRLNKLLQEEVYKTSKATKKRRAKNLISTSAKEYELPIKNDT</sequence>
<dbReference type="AlphaFoldDB" id="A0A9N9K260"/>